<keyword evidence="1" id="KW-1133">Transmembrane helix</keyword>
<reference evidence="2 3" key="1">
    <citation type="submission" date="2022-04" db="EMBL/GenBank/DDBJ databases">
        <title>Halobacillus sp. isolated from saltern.</title>
        <authorList>
            <person name="Won M."/>
            <person name="Lee C.-M."/>
            <person name="Woen H.-Y."/>
            <person name="Kwon S.-W."/>
        </authorList>
    </citation>
    <scope>NUCLEOTIDE SEQUENCE [LARGE SCALE GENOMIC DNA]</scope>
    <source>
        <strain evidence="2 3">SSBR10-3</strain>
    </source>
</reference>
<evidence type="ECO:0000313" key="3">
    <source>
        <dbReference type="Proteomes" id="UP000831787"/>
    </source>
</evidence>
<keyword evidence="3" id="KW-1185">Reference proteome</keyword>
<keyword evidence="1" id="KW-0812">Transmembrane</keyword>
<evidence type="ECO:0000313" key="2">
    <source>
        <dbReference type="EMBL" id="UOQ44866.1"/>
    </source>
</evidence>
<protein>
    <submittedName>
        <fullName evidence="2">Uncharacterized protein</fullName>
    </submittedName>
</protein>
<organism evidence="2 3">
    <name type="scientific">Halobacillus salinarum</name>
    <dbReference type="NCBI Taxonomy" id="2932257"/>
    <lineage>
        <taxon>Bacteria</taxon>
        <taxon>Bacillati</taxon>
        <taxon>Bacillota</taxon>
        <taxon>Bacilli</taxon>
        <taxon>Bacillales</taxon>
        <taxon>Bacillaceae</taxon>
        <taxon>Halobacillus</taxon>
    </lineage>
</organism>
<evidence type="ECO:0000256" key="1">
    <source>
        <dbReference type="SAM" id="Phobius"/>
    </source>
</evidence>
<gene>
    <name evidence="2" type="ORF">MUN89_02615</name>
</gene>
<dbReference type="EMBL" id="CP095073">
    <property type="protein sequence ID" value="UOQ44866.1"/>
    <property type="molecule type" value="Genomic_DNA"/>
</dbReference>
<keyword evidence="1" id="KW-0472">Membrane</keyword>
<dbReference type="RefSeq" id="WP_244711158.1">
    <property type="nucleotide sequence ID" value="NZ_CP095073.1"/>
</dbReference>
<feature type="transmembrane region" description="Helical" evidence="1">
    <location>
        <begin position="6"/>
        <end position="22"/>
    </location>
</feature>
<name>A0ABY4ELB4_9BACI</name>
<sequence length="104" mass="12353">MLFFVAPAITVAIIGFIFSKVYQGKEKVDKGYAVNYFRLSYRRRMMRTWTSLPISLGAVLVILLFTDYSFITNLILVVFFLALFFGEFYYNYRKWKQEEKAEDL</sequence>
<feature type="transmembrane region" description="Helical" evidence="1">
    <location>
        <begin position="48"/>
        <end position="65"/>
    </location>
</feature>
<accession>A0ABY4ELB4</accession>
<proteinExistence type="predicted"/>
<feature type="transmembrane region" description="Helical" evidence="1">
    <location>
        <begin position="71"/>
        <end position="90"/>
    </location>
</feature>
<dbReference type="Proteomes" id="UP000831787">
    <property type="component" value="Chromosome"/>
</dbReference>